<name>A0ABD0R2T4_CIRMR</name>
<feature type="non-terminal residue" evidence="1">
    <location>
        <position position="62"/>
    </location>
</feature>
<sequence length="62" mass="6845">MCRTTDLAFHATKQAATTMGRSMAAMVVTKRHLWVNVADIGRKERGFLLDGPFSPSELFSTS</sequence>
<organism evidence="1 2">
    <name type="scientific">Cirrhinus mrigala</name>
    <name type="common">Mrigala</name>
    <dbReference type="NCBI Taxonomy" id="683832"/>
    <lineage>
        <taxon>Eukaryota</taxon>
        <taxon>Metazoa</taxon>
        <taxon>Chordata</taxon>
        <taxon>Craniata</taxon>
        <taxon>Vertebrata</taxon>
        <taxon>Euteleostomi</taxon>
        <taxon>Actinopterygii</taxon>
        <taxon>Neopterygii</taxon>
        <taxon>Teleostei</taxon>
        <taxon>Ostariophysi</taxon>
        <taxon>Cypriniformes</taxon>
        <taxon>Cyprinidae</taxon>
        <taxon>Labeoninae</taxon>
        <taxon>Labeonini</taxon>
        <taxon>Cirrhinus</taxon>
    </lineage>
</organism>
<gene>
    <name evidence="1" type="ORF">M9458_010636</name>
</gene>
<protein>
    <submittedName>
        <fullName evidence="1">Uncharacterized protein</fullName>
    </submittedName>
</protein>
<dbReference type="AlphaFoldDB" id="A0ABD0R2T4"/>
<keyword evidence="2" id="KW-1185">Reference proteome</keyword>
<evidence type="ECO:0000313" key="2">
    <source>
        <dbReference type="Proteomes" id="UP001529510"/>
    </source>
</evidence>
<proteinExistence type="predicted"/>
<evidence type="ECO:0000313" key="1">
    <source>
        <dbReference type="EMBL" id="KAL0192340.1"/>
    </source>
</evidence>
<reference evidence="1 2" key="1">
    <citation type="submission" date="2024-05" db="EMBL/GenBank/DDBJ databases">
        <title>Genome sequencing and assembly of Indian major carp, Cirrhinus mrigala (Hamilton, 1822).</title>
        <authorList>
            <person name="Mohindra V."/>
            <person name="Chowdhury L.M."/>
            <person name="Lal K."/>
            <person name="Jena J.K."/>
        </authorList>
    </citation>
    <scope>NUCLEOTIDE SEQUENCE [LARGE SCALE GENOMIC DNA]</scope>
    <source>
        <strain evidence="1">CM1030</strain>
        <tissue evidence="1">Blood</tissue>
    </source>
</reference>
<dbReference type="Proteomes" id="UP001529510">
    <property type="component" value="Unassembled WGS sequence"/>
</dbReference>
<dbReference type="EMBL" id="JAMKFB020000005">
    <property type="protein sequence ID" value="KAL0192340.1"/>
    <property type="molecule type" value="Genomic_DNA"/>
</dbReference>
<accession>A0ABD0R2T4</accession>
<comment type="caution">
    <text evidence="1">The sequence shown here is derived from an EMBL/GenBank/DDBJ whole genome shotgun (WGS) entry which is preliminary data.</text>
</comment>